<protein>
    <submittedName>
        <fullName evidence="1">Uncharacterized protein</fullName>
    </submittedName>
</protein>
<dbReference type="PANTHER" id="PTHR31170:SF25">
    <property type="entry name" value="BNAA09G04570D PROTEIN"/>
    <property type="match status" value="1"/>
</dbReference>
<dbReference type="EMBL" id="JBFOLK010000001">
    <property type="protein sequence ID" value="KAL2541254.1"/>
    <property type="molecule type" value="Genomic_DNA"/>
</dbReference>
<name>A0ABD1VV32_9LAMI</name>
<sequence length="400" mass="46636">MSETKADYVTISIDTMLNSLSSAPSNPSIFKVGDHLRSVNPKAYDPKIIAIGPFHHRKRHLQNMEQHKVRYLKLVLQRKDESSVARYITAIRRLEDRARKFYAEDIRLKDHEFVKMLLLDGCFIIEFLRKFRSKDYGDDDPIFQYGRIQIHLLHDLMVFENQIPFFIIDSLFDMIKINTGDKINSLIWPLLQNSFFPAKDPPELPKTQHHLLGIVHDLQCSSFAERLSDIDSMETKNINSAIELQEAGIAFEKSKSESFFDIEFKSKAMIIPEWEINDETEPLFRNMIAYEYYLTGSPQRYVTDYVFFMYSLVHSPEDAKLLRHSGIISNFLGADEMVYRPMEWTDGNIKAGLFQQSMGTNVCPCCHYLAFAHHLTDYIRYSLILISKKAGSSKYYKLHR</sequence>
<dbReference type="InterPro" id="IPR004158">
    <property type="entry name" value="DUF247_pln"/>
</dbReference>
<comment type="caution">
    <text evidence="1">The sequence shown here is derived from an EMBL/GenBank/DDBJ whole genome shotgun (WGS) entry which is preliminary data.</text>
</comment>
<accession>A0ABD1VV32</accession>
<dbReference type="Proteomes" id="UP001604336">
    <property type="component" value="Unassembled WGS sequence"/>
</dbReference>
<gene>
    <name evidence="1" type="ORF">Adt_02232</name>
</gene>
<keyword evidence="2" id="KW-1185">Reference proteome</keyword>
<evidence type="ECO:0000313" key="2">
    <source>
        <dbReference type="Proteomes" id="UP001604336"/>
    </source>
</evidence>
<dbReference type="PANTHER" id="PTHR31170">
    <property type="entry name" value="BNAC04G53230D PROTEIN"/>
    <property type="match status" value="1"/>
</dbReference>
<reference evidence="2" key="1">
    <citation type="submission" date="2024-07" db="EMBL/GenBank/DDBJ databases">
        <title>Two chromosome-level genome assemblies of Korean endemic species Abeliophyllum distichum and Forsythia ovata (Oleaceae).</title>
        <authorList>
            <person name="Jang H."/>
        </authorList>
    </citation>
    <scope>NUCLEOTIDE SEQUENCE [LARGE SCALE GENOMIC DNA]</scope>
</reference>
<evidence type="ECO:0000313" key="1">
    <source>
        <dbReference type="EMBL" id="KAL2541254.1"/>
    </source>
</evidence>
<dbReference type="AlphaFoldDB" id="A0ABD1VV32"/>
<proteinExistence type="predicted"/>
<organism evidence="1 2">
    <name type="scientific">Abeliophyllum distichum</name>
    <dbReference type="NCBI Taxonomy" id="126358"/>
    <lineage>
        <taxon>Eukaryota</taxon>
        <taxon>Viridiplantae</taxon>
        <taxon>Streptophyta</taxon>
        <taxon>Embryophyta</taxon>
        <taxon>Tracheophyta</taxon>
        <taxon>Spermatophyta</taxon>
        <taxon>Magnoliopsida</taxon>
        <taxon>eudicotyledons</taxon>
        <taxon>Gunneridae</taxon>
        <taxon>Pentapetalae</taxon>
        <taxon>asterids</taxon>
        <taxon>lamiids</taxon>
        <taxon>Lamiales</taxon>
        <taxon>Oleaceae</taxon>
        <taxon>Forsythieae</taxon>
        <taxon>Abeliophyllum</taxon>
    </lineage>
</organism>
<dbReference type="Pfam" id="PF03140">
    <property type="entry name" value="DUF247"/>
    <property type="match status" value="1"/>
</dbReference>